<dbReference type="GO" id="GO:0005524">
    <property type="term" value="F:ATP binding"/>
    <property type="evidence" value="ECO:0007669"/>
    <property type="project" value="UniProtKB-KW"/>
</dbReference>
<gene>
    <name evidence="2" type="ORF">PWJ81_07525</name>
</gene>
<keyword evidence="2" id="KW-0547">Nucleotide-binding</keyword>
<evidence type="ECO:0000256" key="1">
    <source>
        <dbReference type="SAM" id="MobiDB-lite"/>
    </source>
</evidence>
<dbReference type="InterPro" id="IPR036890">
    <property type="entry name" value="HATPase_C_sf"/>
</dbReference>
<sequence>MEAADTIEFHTANTAATHLGRKLYTSSPSALAELVANSYDAYADNVWLQLESGGDSIIVADDGVGMSRDVVSRQYATIGNPKEPTETPEGKTQRPAMGKKGIGKLASFSLGNSYTVYTKDSESPKWLSFTLCYSDMVKKENATSYAAPVTYLDELPADVSHFGNETGLIVEISDLRRKITAGTVRGMKTQLTRRFSLRDSEIQIHLNGEKLDLSPFDVLYQHIKAVNYVGFTDEEMKKQFPEADEVTQYVHTTGSSISAEEIDSLVSEKGIRAWFGVVDKPKRLKEIGLGGVLVYINNKIADENLLASNQSAQMGGQYVTGEIYADYLNDRAEDPITSSRQGLDESDEEVELIMKLAKAMEGKAIAQWDAYKDATASNQLPDQVVKDKKYQKWVQGLSSEQQKLNTRLLRTIESFEDFDDKQWMSDPEKIAFVNSVTTLVESLELVELGKKIDDLGNGGRGLFELITQYLGNIARRDTIQMAEVATKRFNAIERLKALVDKPYELEKAFEDCLFDNPWLLNPFWNRTTKSKKHIEHRRQHFVKLHEGRGAEYKRRFIDIYVEVAEKELPIIVELKRNDGTGHSAPSKVTKGDIIKQIDEYRNAVISGLPTELQLRYEPEDVEAVFIAPEKALKTHSSTGYLSRRNVESLADNKIMVRTYRDLLDDAYNCYSAFFEAQDSFDELPYFRFDLEDSTD</sequence>
<feature type="region of interest" description="Disordered" evidence="1">
    <location>
        <begin position="78"/>
        <end position="98"/>
    </location>
</feature>
<proteinExistence type="predicted"/>
<dbReference type="Gene3D" id="3.30.565.10">
    <property type="entry name" value="Histidine kinase-like ATPase, C-terminal domain"/>
    <property type="match status" value="1"/>
</dbReference>
<dbReference type="SUPFAM" id="SSF55874">
    <property type="entry name" value="ATPase domain of HSP90 chaperone/DNA topoisomerase II/histidine kinase"/>
    <property type="match status" value="1"/>
</dbReference>
<evidence type="ECO:0000313" key="3">
    <source>
        <dbReference type="Proteomes" id="UP001219297"/>
    </source>
</evidence>
<keyword evidence="2" id="KW-0067">ATP-binding</keyword>
<organism evidence="2 3">
    <name type="scientific">Actinotignum sanguinis</name>
    <dbReference type="NCBI Taxonomy" id="1445614"/>
    <lineage>
        <taxon>Bacteria</taxon>
        <taxon>Bacillati</taxon>
        <taxon>Actinomycetota</taxon>
        <taxon>Actinomycetes</taxon>
        <taxon>Actinomycetales</taxon>
        <taxon>Actinomycetaceae</taxon>
        <taxon>Actinotignum</taxon>
    </lineage>
</organism>
<comment type="caution">
    <text evidence="2">The sequence shown here is derived from an EMBL/GenBank/DDBJ whole genome shotgun (WGS) entry which is preliminary data.</text>
</comment>
<protein>
    <submittedName>
        <fullName evidence="2">ATP-binding protein</fullName>
    </submittedName>
</protein>
<accession>A0ABT5V7W2</accession>
<keyword evidence="3" id="KW-1185">Reference proteome</keyword>
<reference evidence="2 3" key="1">
    <citation type="submission" date="2023-02" db="EMBL/GenBank/DDBJ databases">
        <title>Defining the Infant Male Urobiome and Moving Towards Mechanisms in Urobiome Research.</title>
        <authorList>
            <person name="Reasoner S."/>
            <person name="Flores V."/>
            <person name="Van Horn G."/>
            <person name="Morales G."/>
            <person name="Peard L."/>
            <person name="Abelson B."/>
            <person name="Manuel C."/>
            <person name="Lee J."/>
            <person name="Baker B."/>
            <person name="Williams T."/>
            <person name="Schmitz J."/>
            <person name="Clayton D."/>
            <person name="Hadjifrangiskou M."/>
        </authorList>
    </citation>
    <scope>NUCLEOTIDE SEQUENCE [LARGE SCALE GENOMIC DNA]</scope>
    <source>
        <strain evidence="2 3">AS1053</strain>
    </source>
</reference>
<dbReference type="EMBL" id="JARBHI010000018">
    <property type="protein sequence ID" value="MDE1656916.1"/>
    <property type="molecule type" value="Genomic_DNA"/>
</dbReference>
<dbReference type="Pfam" id="PF13589">
    <property type="entry name" value="HATPase_c_3"/>
    <property type="match status" value="1"/>
</dbReference>
<dbReference type="RefSeq" id="WP_274755735.1">
    <property type="nucleotide sequence ID" value="NZ_CAUPIE010000017.1"/>
</dbReference>
<evidence type="ECO:0000313" key="2">
    <source>
        <dbReference type="EMBL" id="MDE1656916.1"/>
    </source>
</evidence>
<name>A0ABT5V7W2_9ACTO</name>
<feature type="compositionally biased region" description="Basic and acidic residues" evidence="1">
    <location>
        <begin position="83"/>
        <end position="92"/>
    </location>
</feature>
<dbReference type="Proteomes" id="UP001219297">
    <property type="component" value="Unassembled WGS sequence"/>
</dbReference>